<evidence type="ECO:0000313" key="2">
    <source>
        <dbReference type="Proteomes" id="UP000053096"/>
    </source>
</evidence>
<organism evidence="1 2">
    <name type="scientific">Bordetella pseudohinzii</name>
    <dbReference type="NCBI Taxonomy" id="1331258"/>
    <lineage>
        <taxon>Bacteria</taxon>
        <taxon>Pseudomonadati</taxon>
        <taxon>Pseudomonadota</taxon>
        <taxon>Betaproteobacteria</taxon>
        <taxon>Burkholderiales</taxon>
        <taxon>Alcaligenaceae</taxon>
        <taxon>Bordetella</taxon>
    </lineage>
</organism>
<dbReference type="AlphaFoldDB" id="A0A0M7C080"/>
<name>A0A0M7C080_9BORD</name>
<dbReference type="RefSeq" id="WP_156430716.1">
    <property type="nucleotide sequence ID" value="NZ_LRSP01000004.1"/>
</dbReference>
<reference evidence="1 2" key="1">
    <citation type="submission" date="2015-09" db="EMBL/GenBank/DDBJ databases">
        <authorList>
            <person name="Jackson K.R."/>
            <person name="Lunt B.L."/>
            <person name="Fisher J.N.B."/>
            <person name="Gardner A.V."/>
            <person name="Bailey M.E."/>
            <person name="Deus L.M."/>
            <person name="Earl A.S."/>
            <person name="Gibby P.D."/>
            <person name="Hartmann K.A."/>
            <person name="Liu J.E."/>
            <person name="Manci A.M."/>
            <person name="Nielsen D.A."/>
            <person name="Solomon M.B."/>
            <person name="Breakwell D.P."/>
            <person name="Burnett S.H."/>
            <person name="Grose J.H."/>
        </authorList>
    </citation>
    <scope>NUCLEOTIDE SEQUENCE [LARGE SCALE GENOMIC DNA]</scope>
    <source>
        <strain evidence="1 2">2789STDY5608636</strain>
    </source>
</reference>
<dbReference type="EMBL" id="CYTV01000001">
    <property type="protein sequence ID" value="CUI32387.1"/>
    <property type="molecule type" value="Genomic_DNA"/>
</dbReference>
<accession>A0A0M7C080</accession>
<proteinExistence type="predicted"/>
<gene>
    <name evidence="1" type="ORF">ERS370011_00138</name>
</gene>
<protein>
    <submittedName>
        <fullName evidence="1">Uncharacterized protein</fullName>
    </submittedName>
</protein>
<dbReference type="Proteomes" id="UP000053096">
    <property type="component" value="Unassembled WGS sequence"/>
</dbReference>
<evidence type="ECO:0000313" key="1">
    <source>
        <dbReference type="EMBL" id="CUI32387.1"/>
    </source>
</evidence>
<sequence length="253" mass="28666">MKSRVVRALAEASFFVEPNVTHKAPHGAARGIDLTAEVAGGLNHRGVCVKTTFVIQTLNNAYPIVLLTERPSTPNADFESYIKFGTSPDPCPFLDQVHVYDERAANWHNLFAEICALDKPHGLDEFTVRQSDDIYSSLLNASRYTEDEVISFNEWVAEETGRYWRLFFWHPIVVVSGQLLTAKVTEGGAVQLQEVPLARLEFNWHDGEDQRTTVVEVVREDFLLERLDSIRVQDDAIEARIHAIKTEREPESD</sequence>